<feature type="domain" description="DUF4931" evidence="1">
    <location>
        <begin position="8"/>
        <end position="131"/>
    </location>
</feature>
<dbReference type="Proteomes" id="UP001243623">
    <property type="component" value="Chromosome"/>
</dbReference>
<accession>A0A9Y2ETA4</accession>
<dbReference type="RefSeq" id="WP_147669938.1">
    <property type="nucleotide sequence ID" value="NZ_CP120678.1"/>
</dbReference>
<evidence type="ECO:0000259" key="1">
    <source>
        <dbReference type="Pfam" id="PF16285"/>
    </source>
</evidence>
<feature type="domain" description="DUF4931" evidence="2">
    <location>
        <begin position="136"/>
        <end position="253"/>
    </location>
</feature>
<sequence length="255" mass="29590">MPNKYLEFNISIGQQKPESIVNTGTKCPFCDRSALTNVIAQDGDIILIKNKYPVLKDTFQTVLIETTECKSELSEYNKDHLHRLFKFAIHHWLEMQTSKEYQSVLFFKNHGPLSGGTIRHPHMQIVGLKYVDYHEYFDNSHFNGLIIDARNGVELNLSTKPRVGFSEFNVVMLETNNNIEQLADYVQTTVHFLLNNFNKKCKSYNLFFYFIDDLIRAKIIPRFPTSPIYMGYGIPQISDQLIITANKIKSLYFSK</sequence>
<evidence type="ECO:0000313" key="4">
    <source>
        <dbReference type="Proteomes" id="UP001243623"/>
    </source>
</evidence>
<gene>
    <name evidence="3" type="ORF">P3F81_07385</name>
</gene>
<dbReference type="Pfam" id="PF16285">
    <property type="entry name" value="DUF4931_N"/>
    <property type="match status" value="1"/>
</dbReference>
<dbReference type="EMBL" id="CP120678">
    <property type="protein sequence ID" value="WIW69740.1"/>
    <property type="molecule type" value="Genomic_DNA"/>
</dbReference>
<reference evidence="3" key="1">
    <citation type="submission" date="2023-03" db="EMBL/GenBank/DDBJ databases">
        <title>Selenobaculum gbiensis gen. nov. sp. nov., a new bacterium isolated from the gut microbiota of IBD patient.</title>
        <authorList>
            <person name="Yeo S."/>
            <person name="Park H."/>
            <person name="Huh C.S."/>
        </authorList>
    </citation>
    <scope>NUCLEOTIDE SEQUENCE</scope>
    <source>
        <strain evidence="3">ICN-92133</strain>
    </source>
</reference>
<organism evidence="3 4">
    <name type="scientific">Selenobaculum gibii</name>
    <dbReference type="NCBI Taxonomy" id="3054208"/>
    <lineage>
        <taxon>Bacteria</taxon>
        <taxon>Bacillati</taxon>
        <taxon>Bacillota</taxon>
        <taxon>Negativicutes</taxon>
        <taxon>Selenomonadales</taxon>
        <taxon>Selenomonadaceae</taxon>
        <taxon>Selenobaculum</taxon>
    </lineage>
</organism>
<dbReference type="InterPro" id="IPR046322">
    <property type="entry name" value="DUF4931"/>
</dbReference>
<dbReference type="InterPro" id="IPR012361">
    <property type="entry name" value="GalT_short"/>
</dbReference>
<dbReference type="InterPro" id="IPR036265">
    <property type="entry name" value="HIT-like_sf"/>
</dbReference>
<dbReference type="PIRSF" id="PIRSF031505">
    <property type="entry name" value="GalT_short"/>
    <property type="match status" value="1"/>
</dbReference>
<dbReference type="Gene3D" id="3.30.428.10">
    <property type="entry name" value="HIT-like"/>
    <property type="match status" value="1"/>
</dbReference>
<dbReference type="InterPro" id="IPR049285">
    <property type="entry name" value="DUF4931_C"/>
</dbReference>
<dbReference type="Pfam" id="PF20956">
    <property type="entry name" value="DUF4931_C"/>
    <property type="match status" value="1"/>
</dbReference>
<dbReference type="SUPFAM" id="SSF54197">
    <property type="entry name" value="HIT-like"/>
    <property type="match status" value="1"/>
</dbReference>
<evidence type="ECO:0000259" key="2">
    <source>
        <dbReference type="Pfam" id="PF20956"/>
    </source>
</evidence>
<name>A0A9Y2ETA4_9FIRM</name>
<evidence type="ECO:0000313" key="3">
    <source>
        <dbReference type="EMBL" id="WIW69740.1"/>
    </source>
</evidence>
<dbReference type="AlphaFoldDB" id="A0A9Y2ETA4"/>
<proteinExistence type="predicted"/>
<dbReference type="KEGG" id="sgbi:P3F81_07385"/>
<protein>
    <submittedName>
        <fullName evidence="3">DUF4931 domain-containing protein</fullName>
    </submittedName>
</protein>
<keyword evidence="4" id="KW-1185">Reference proteome</keyword>